<organism evidence="1">
    <name type="scientific">marine metagenome</name>
    <dbReference type="NCBI Taxonomy" id="408172"/>
    <lineage>
        <taxon>unclassified sequences</taxon>
        <taxon>metagenomes</taxon>
        <taxon>ecological metagenomes</taxon>
    </lineage>
</organism>
<sequence length="55" mass="6572">MVKNKVTAKDLSKFLNSWDREISNLNIEVKKINLKQKKERAILKKKEGFTFRLHN</sequence>
<accession>A0A382M4C0</accession>
<gene>
    <name evidence="1" type="ORF">METZ01_LOCUS294925</name>
</gene>
<reference evidence="1" key="1">
    <citation type="submission" date="2018-05" db="EMBL/GenBank/DDBJ databases">
        <authorList>
            <person name="Lanie J.A."/>
            <person name="Ng W.-L."/>
            <person name="Kazmierczak K.M."/>
            <person name="Andrzejewski T.M."/>
            <person name="Davidsen T.M."/>
            <person name="Wayne K.J."/>
            <person name="Tettelin H."/>
            <person name="Glass J.I."/>
            <person name="Rusch D."/>
            <person name="Podicherti R."/>
            <person name="Tsui H.-C.T."/>
            <person name="Winkler M.E."/>
        </authorList>
    </citation>
    <scope>NUCLEOTIDE SEQUENCE</scope>
</reference>
<proteinExistence type="predicted"/>
<dbReference type="AlphaFoldDB" id="A0A382M4C0"/>
<evidence type="ECO:0000313" key="1">
    <source>
        <dbReference type="EMBL" id="SVC42071.1"/>
    </source>
</evidence>
<dbReference type="EMBL" id="UINC01090277">
    <property type="protein sequence ID" value="SVC42071.1"/>
    <property type="molecule type" value="Genomic_DNA"/>
</dbReference>
<name>A0A382M4C0_9ZZZZ</name>
<protein>
    <submittedName>
        <fullName evidence="1">Uncharacterized protein</fullName>
    </submittedName>
</protein>